<reference evidence="6" key="1">
    <citation type="submission" date="2014-12" db="EMBL/GenBank/DDBJ databases">
        <title>Insight into the proteome of Arion vulgaris.</title>
        <authorList>
            <person name="Aradska J."/>
            <person name="Bulat T."/>
            <person name="Smidak R."/>
            <person name="Sarate P."/>
            <person name="Gangsoo J."/>
            <person name="Sialana F."/>
            <person name="Bilban M."/>
            <person name="Lubec G."/>
        </authorList>
    </citation>
    <scope>NUCLEOTIDE SEQUENCE</scope>
    <source>
        <tissue evidence="6">Skin</tissue>
    </source>
</reference>
<sequence length="217" mass="25198">MPKKFKGENSKAVEARVRKAAANQAESEKAEKEKEDEMWKDDDKHIARKQQRKEEKEKKRQEHLEHKKTLQQLHEEEMDSIKGAKSQMARLTRAQIIENQEKMAAAAEAAKAREKLSHDEVPLEENINKLETDGDEARTVDEAISMLSVGSEPLADRHPEKRMKAAYLEFEESRLPEVKQENPNMRLSQLKQMLKKEWLKSPLNPMNQKIEAYNAKT</sequence>
<organism evidence="6">
    <name type="scientific">Arion vulgaris</name>
    <dbReference type="NCBI Taxonomy" id="1028688"/>
    <lineage>
        <taxon>Eukaryota</taxon>
        <taxon>Metazoa</taxon>
        <taxon>Spiralia</taxon>
        <taxon>Lophotrochozoa</taxon>
        <taxon>Mollusca</taxon>
        <taxon>Gastropoda</taxon>
        <taxon>Heterobranchia</taxon>
        <taxon>Euthyneura</taxon>
        <taxon>Panpulmonata</taxon>
        <taxon>Eupulmonata</taxon>
        <taxon>Stylommatophora</taxon>
        <taxon>Helicina</taxon>
        <taxon>Arionoidea</taxon>
        <taxon>Arionidae</taxon>
        <taxon>Arion</taxon>
    </lineage>
</organism>
<feature type="compositionally biased region" description="Basic and acidic residues" evidence="4">
    <location>
        <begin position="52"/>
        <end position="74"/>
    </location>
</feature>
<dbReference type="Pfam" id="PF06244">
    <property type="entry name" value="Ccdc124"/>
    <property type="match status" value="1"/>
</dbReference>
<comment type="similarity">
    <text evidence="2">Belongs to the CCDC124 family.</text>
</comment>
<feature type="compositionally biased region" description="Basic and acidic residues" evidence="4">
    <location>
        <begin position="26"/>
        <end position="45"/>
    </location>
</feature>
<dbReference type="AlphaFoldDB" id="A0A0B7AUQ8"/>
<feature type="region of interest" description="Disordered" evidence="4">
    <location>
        <begin position="108"/>
        <end position="136"/>
    </location>
</feature>
<gene>
    <name evidence="6" type="primary">ORF138854</name>
</gene>
<feature type="compositionally biased region" description="Basic and acidic residues" evidence="4">
    <location>
        <begin position="1"/>
        <end position="17"/>
    </location>
</feature>
<dbReference type="PANTHER" id="PTHR21680:SF0">
    <property type="entry name" value="COILED-COIL DOMAIN-CONTAINING PROTEIN 124"/>
    <property type="match status" value="1"/>
</dbReference>
<feature type="compositionally biased region" description="Basic and acidic residues" evidence="4">
    <location>
        <begin position="110"/>
        <end position="136"/>
    </location>
</feature>
<dbReference type="GO" id="GO:0006366">
    <property type="term" value="P:transcription by RNA polymerase II"/>
    <property type="evidence" value="ECO:0007669"/>
    <property type="project" value="TreeGrafter"/>
</dbReference>
<dbReference type="InterPro" id="IPR036910">
    <property type="entry name" value="HMG_box_dom_sf"/>
</dbReference>
<evidence type="ECO:0000256" key="3">
    <source>
        <dbReference type="ARBA" id="ARBA00023054"/>
    </source>
</evidence>
<dbReference type="EMBL" id="HACG01036886">
    <property type="protein sequence ID" value="CEK83751.1"/>
    <property type="molecule type" value="Transcribed_RNA"/>
</dbReference>
<dbReference type="GO" id="GO:0003713">
    <property type="term" value="F:transcription coactivator activity"/>
    <property type="evidence" value="ECO:0007669"/>
    <property type="project" value="TreeGrafter"/>
</dbReference>
<dbReference type="GO" id="GO:0005634">
    <property type="term" value="C:nucleus"/>
    <property type="evidence" value="ECO:0007669"/>
    <property type="project" value="TreeGrafter"/>
</dbReference>
<evidence type="ECO:0000259" key="5">
    <source>
        <dbReference type="Pfam" id="PF06244"/>
    </source>
</evidence>
<dbReference type="GO" id="GO:0030496">
    <property type="term" value="C:midbody"/>
    <property type="evidence" value="ECO:0007669"/>
    <property type="project" value="UniProtKB-SubCell"/>
</dbReference>
<protein>
    <recommendedName>
        <fullName evidence="5">Coiled-coil domain-containing protein</fullName>
    </recommendedName>
</protein>
<evidence type="ECO:0000256" key="2">
    <source>
        <dbReference type="ARBA" id="ARBA00008296"/>
    </source>
</evidence>
<dbReference type="SUPFAM" id="SSF47095">
    <property type="entry name" value="HMG-box"/>
    <property type="match status" value="1"/>
</dbReference>
<evidence type="ECO:0000313" key="6">
    <source>
        <dbReference type="EMBL" id="CEK83751.1"/>
    </source>
</evidence>
<evidence type="ECO:0000256" key="4">
    <source>
        <dbReference type="SAM" id="MobiDB-lite"/>
    </source>
</evidence>
<keyword evidence="3" id="KW-0175">Coiled coil</keyword>
<name>A0A0B7AUQ8_9EUPU</name>
<dbReference type="InterPro" id="IPR010422">
    <property type="entry name" value="Ccdc124/Oxs1"/>
</dbReference>
<proteinExistence type="inferred from homology"/>
<feature type="region of interest" description="Disordered" evidence="4">
    <location>
        <begin position="1"/>
        <end position="74"/>
    </location>
</feature>
<dbReference type="PANTHER" id="PTHR21680">
    <property type="entry name" value="COILED-COIL DOMAIN-CONTAINING PROTEIN 124"/>
    <property type="match status" value="1"/>
</dbReference>
<evidence type="ECO:0000256" key="1">
    <source>
        <dbReference type="ARBA" id="ARBA00004214"/>
    </source>
</evidence>
<accession>A0A0B7AUQ8</accession>
<dbReference type="InterPro" id="IPR054414">
    <property type="entry name" value="Ccdc124/Oxs1_C"/>
</dbReference>
<comment type="subcellular location">
    <subcellularLocation>
        <location evidence="1">Midbody</location>
    </subcellularLocation>
</comment>
<feature type="domain" description="Coiled-coil" evidence="5">
    <location>
        <begin position="126"/>
        <end position="208"/>
    </location>
</feature>